<feature type="domain" description="ABC transporter" evidence="8">
    <location>
        <begin position="339"/>
        <end position="572"/>
    </location>
</feature>
<dbReference type="Proteomes" id="UP001595962">
    <property type="component" value="Unassembled WGS sequence"/>
</dbReference>
<comment type="subcellular location">
    <subcellularLocation>
        <location evidence="1">Cell membrane</location>
        <topology evidence="1">Multi-pass membrane protein</topology>
    </subcellularLocation>
</comment>
<evidence type="ECO:0000256" key="5">
    <source>
        <dbReference type="ARBA" id="ARBA00022989"/>
    </source>
</evidence>
<dbReference type="NCBIfam" id="TIGR02857">
    <property type="entry name" value="CydD"/>
    <property type="match status" value="1"/>
</dbReference>
<feature type="transmembrane region" description="Helical" evidence="7">
    <location>
        <begin position="156"/>
        <end position="175"/>
    </location>
</feature>
<sequence length="577" mass="64279">MSQTASELKHWLAPYRVGLCFSVLAGSLATLMLLLQCWWLAWCCGQLLAGEELSLTDASWFILSWLARAGLLALKDLQAMRVSQQARQHLQQQLFSQLELAGPRRALVGNDGEISTLVLEQVDALDPYLSRYWPQLWLVVLTPLLIAIAAACYSPFAAFLLLLTAPLIPLFMILLGKKAAEESQRQIQALGLLGGRFLEFLRGFAQIKLLAAEDQVIRQLDHASAEYRRRSMKVLQKAFLSGAVLELLSALAIAFVALYLGLGLLGELPWAKQQVPVAYPSALFILLLAPEFYAPLRQLGSDYHAKAQAVAAWQSLQPLLQLPVQQGGTQTAPPEIQTLRFATPAFYSAPQRPARLAPLRLEIAPGQRVALMGHSGSGKSSVLELLLAYEPVLSQHIQLGAQNLATLELNSWRQQLLYLPQQSQWRAGSLRQNLFGDHYSALQLQHALAQSQSLEFVQQLPQGLDFEVGEAGLGLSGGQLQRLAYARALLKPARYWLLDEPFSMLSKPQQRQLQQQLNTLSQGCTLLLATHQLDGLDWLDRVCYFVAGELRWQGTVAQARQQHWYRKLELEPEYAQA</sequence>
<feature type="transmembrane region" description="Helical" evidence="7">
    <location>
        <begin position="132"/>
        <end position="150"/>
    </location>
</feature>
<dbReference type="Gene3D" id="1.20.1560.10">
    <property type="entry name" value="ABC transporter type 1, transmembrane domain"/>
    <property type="match status" value="1"/>
</dbReference>
<dbReference type="InterPro" id="IPR011527">
    <property type="entry name" value="ABC1_TM_dom"/>
</dbReference>
<dbReference type="PANTHER" id="PTHR24221">
    <property type="entry name" value="ATP-BINDING CASSETTE SUB-FAMILY B"/>
    <property type="match status" value="1"/>
</dbReference>
<evidence type="ECO:0000256" key="2">
    <source>
        <dbReference type="ARBA" id="ARBA00022692"/>
    </source>
</evidence>
<keyword evidence="2 7" id="KW-0812">Transmembrane</keyword>
<dbReference type="InterPro" id="IPR014216">
    <property type="entry name" value="ABC_transptr_CydD"/>
</dbReference>
<protein>
    <submittedName>
        <fullName evidence="10">Thiol reductant ABC exporter subunit CydD</fullName>
    </submittedName>
</protein>
<dbReference type="InterPro" id="IPR003439">
    <property type="entry name" value="ABC_transporter-like_ATP-bd"/>
</dbReference>
<dbReference type="InterPro" id="IPR003593">
    <property type="entry name" value="AAA+_ATPase"/>
</dbReference>
<dbReference type="InterPro" id="IPR036640">
    <property type="entry name" value="ABC1_TM_sf"/>
</dbReference>
<evidence type="ECO:0000313" key="10">
    <source>
        <dbReference type="EMBL" id="MFC4655826.1"/>
    </source>
</evidence>
<dbReference type="EMBL" id="JBHSGB010000010">
    <property type="protein sequence ID" value="MFC4655826.1"/>
    <property type="molecule type" value="Genomic_DNA"/>
</dbReference>
<feature type="transmembrane region" description="Helical" evidence="7">
    <location>
        <begin position="21"/>
        <end position="41"/>
    </location>
</feature>
<accession>A0ABV9JNK3</accession>
<dbReference type="InterPro" id="IPR027417">
    <property type="entry name" value="P-loop_NTPase"/>
</dbReference>
<evidence type="ECO:0000313" key="11">
    <source>
        <dbReference type="Proteomes" id="UP001595962"/>
    </source>
</evidence>
<feature type="domain" description="ABC transmembrane type-1" evidence="9">
    <location>
        <begin position="21"/>
        <end position="308"/>
    </location>
</feature>
<dbReference type="SMART" id="SM00382">
    <property type="entry name" value="AAA"/>
    <property type="match status" value="1"/>
</dbReference>
<dbReference type="CDD" id="cd18584">
    <property type="entry name" value="ABC_6TM_AarD_CydD"/>
    <property type="match status" value="1"/>
</dbReference>
<dbReference type="RefSeq" id="WP_377334308.1">
    <property type="nucleotide sequence ID" value="NZ_JBHSGB010000010.1"/>
</dbReference>
<keyword evidence="3" id="KW-0547">Nucleotide-binding</keyword>
<evidence type="ECO:0000259" key="8">
    <source>
        <dbReference type="PROSITE" id="PS50893"/>
    </source>
</evidence>
<evidence type="ECO:0000256" key="4">
    <source>
        <dbReference type="ARBA" id="ARBA00022840"/>
    </source>
</evidence>
<dbReference type="SUPFAM" id="SSF90123">
    <property type="entry name" value="ABC transporter transmembrane region"/>
    <property type="match status" value="1"/>
</dbReference>
<dbReference type="InterPro" id="IPR039421">
    <property type="entry name" value="Type_1_exporter"/>
</dbReference>
<name>A0ABV9JNK3_9GAMM</name>
<reference evidence="11" key="1">
    <citation type="journal article" date="2019" name="Int. J. Syst. Evol. Microbiol.">
        <title>The Global Catalogue of Microorganisms (GCM) 10K type strain sequencing project: providing services to taxonomists for standard genome sequencing and annotation.</title>
        <authorList>
            <consortium name="The Broad Institute Genomics Platform"/>
            <consortium name="The Broad Institute Genome Sequencing Center for Infectious Disease"/>
            <person name="Wu L."/>
            <person name="Ma J."/>
        </authorList>
    </citation>
    <scope>NUCLEOTIDE SEQUENCE [LARGE SCALE GENOMIC DNA]</scope>
    <source>
        <strain evidence="11">DT28</strain>
    </source>
</reference>
<dbReference type="Pfam" id="PF00664">
    <property type="entry name" value="ABC_membrane"/>
    <property type="match status" value="1"/>
</dbReference>
<organism evidence="10 11">
    <name type="scientific">Rheinheimera marina</name>
    <dbReference type="NCBI Taxonomy" id="1774958"/>
    <lineage>
        <taxon>Bacteria</taxon>
        <taxon>Pseudomonadati</taxon>
        <taxon>Pseudomonadota</taxon>
        <taxon>Gammaproteobacteria</taxon>
        <taxon>Chromatiales</taxon>
        <taxon>Chromatiaceae</taxon>
        <taxon>Rheinheimera</taxon>
    </lineage>
</organism>
<dbReference type="Pfam" id="PF00005">
    <property type="entry name" value="ABC_tran"/>
    <property type="match status" value="1"/>
</dbReference>
<evidence type="ECO:0000259" key="9">
    <source>
        <dbReference type="PROSITE" id="PS50929"/>
    </source>
</evidence>
<evidence type="ECO:0000256" key="1">
    <source>
        <dbReference type="ARBA" id="ARBA00004651"/>
    </source>
</evidence>
<dbReference type="PANTHER" id="PTHR24221:SF261">
    <property type="entry name" value="GLUTATHIONE_L-CYSTEINE TRANSPORT SYSTEM ATP-BINDING_PERMEASE PROTEIN CYDD"/>
    <property type="match status" value="1"/>
</dbReference>
<dbReference type="PROSITE" id="PS50929">
    <property type="entry name" value="ABC_TM1F"/>
    <property type="match status" value="1"/>
</dbReference>
<keyword evidence="5 7" id="KW-1133">Transmembrane helix</keyword>
<keyword evidence="6 7" id="KW-0472">Membrane</keyword>
<keyword evidence="11" id="KW-1185">Reference proteome</keyword>
<dbReference type="Gene3D" id="3.40.50.300">
    <property type="entry name" value="P-loop containing nucleotide triphosphate hydrolases"/>
    <property type="match status" value="1"/>
</dbReference>
<evidence type="ECO:0000256" key="3">
    <source>
        <dbReference type="ARBA" id="ARBA00022741"/>
    </source>
</evidence>
<evidence type="ECO:0000256" key="6">
    <source>
        <dbReference type="ARBA" id="ARBA00023136"/>
    </source>
</evidence>
<feature type="transmembrane region" description="Helical" evidence="7">
    <location>
        <begin position="53"/>
        <end position="74"/>
    </location>
</feature>
<comment type="caution">
    <text evidence="10">The sequence shown here is derived from an EMBL/GenBank/DDBJ whole genome shotgun (WGS) entry which is preliminary data.</text>
</comment>
<feature type="transmembrane region" description="Helical" evidence="7">
    <location>
        <begin position="238"/>
        <end position="265"/>
    </location>
</feature>
<proteinExistence type="predicted"/>
<dbReference type="SUPFAM" id="SSF52540">
    <property type="entry name" value="P-loop containing nucleoside triphosphate hydrolases"/>
    <property type="match status" value="1"/>
</dbReference>
<gene>
    <name evidence="10" type="primary">cydD</name>
    <name evidence="10" type="ORF">ACFO3I_12495</name>
</gene>
<dbReference type="PROSITE" id="PS50893">
    <property type="entry name" value="ABC_TRANSPORTER_2"/>
    <property type="match status" value="1"/>
</dbReference>
<keyword evidence="4" id="KW-0067">ATP-binding</keyword>
<evidence type="ECO:0000256" key="7">
    <source>
        <dbReference type="SAM" id="Phobius"/>
    </source>
</evidence>